<dbReference type="Gene3D" id="3.30.470.30">
    <property type="entry name" value="DNA ligase/mRNA capping enzyme"/>
    <property type="match status" value="1"/>
</dbReference>
<evidence type="ECO:0000256" key="3">
    <source>
        <dbReference type="ARBA" id="ARBA00004496"/>
    </source>
</evidence>
<protein>
    <recommendedName>
        <fullName evidence="5">Snurportin-1</fullName>
    </recommendedName>
</protein>
<dbReference type="GO" id="GO:0003723">
    <property type="term" value="F:RNA binding"/>
    <property type="evidence" value="ECO:0007669"/>
    <property type="project" value="UniProtKB-KW"/>
</dbReference>
<organism evidence="11 12">
    <name type="scientific">Albula glossodonta</name>
    <name type="common">roundjaw bonefish</name>
    <dbReference type="NCBI Taxonomy" id="121402"/>
    <lineage>
        <taxon>Eukaryota</taxon>
        <taxon>Metazoa</taxon>
        <taxon>Chordata</taxon>
        <taxon>Craniata</taxon>
        <taxon>Vertebrata</taxon>
        <taxon>Euteleostomi</taxon>
        <taxon>Actinopterygii</taxon>
        <taxon>Neopterygii</taxon>
        <taxon>Teleostei</taxon>
        <taxon>Albuliformes</taxon>
        <taxon>Albulidae</taxon>
        <taxon>Albula</taxon>
    </lineage>
</organism>
<dbReference type="InterPro" id="IPR047857">
    <property type="entry name" value="Snurportin1_C"/>
</dbReference>
<comment type="similarity">
    <text evidence="4">Belongs to the snurportin family.</text>
</comment>
<proteinExistence type="inferred from homology"/>
<dbReference type="SUPFAM" id="SSF56091">
    <property type="entry name" value="DNA ligase/mRNA capping enzyme, catalytic domain"/>
    <property type="match status" value="1"/>
</dbReference>
<evidence type="ECO:0000256" key="2">
    <source>
        <dbReference type="ARBA" id="ARBA00004123"/>
    </source>
</evidence>
<name>A0A8T2NAZ1_9TELE</name>
<evidence type="ECO:0000313" key="12">
    <source>
        <dbReference type="Proteomes" id="UP000824540"/>
    </source>
</evidence>
<keyword evidence="8" id="KW-0694">RNA-binding</keyword>
<keyword evidence="9" id="KW-0539">Nucleus</keyword>
<evidence type="ECO:0000256" key="7">
    <source>
        <dbReference type="ARBA" id="ARBA00022490"/>
    </source>
</evidence>
<keyword evidence="12" id="KW-1185">Reference proteome</keyword>
<comment type="function">
    <text evidence="1">Functions as an U snRNP-specific nuclear import adapter. Involved in the trimethylguanosine (m3G)-cap-dependent nuclear import of U snRNPs. Binds specifically to the terminal m3G-cap U snRNAs.</text>
</comment>
<dbReference type="Proteomes" id="UP000824540">
    <property type="component" value="Unassembled WGS sequence"/>
</dbReference>
<reference evidence="11" key="1">
    <citation type="thesis" date="2021" institute="BYU ScholarsArchive" country="Provo, UT, USA">
        <title>Applications of and Algorithms for Genome Assembly and Genomic Analyses with an Emphasis on Marine Teleosts.</title>
        <authorList>
            <person name="Pickett B.D."/>
        </authorList>
    </citation>
    <scope>NUCLEOTIDE SEQUENCE</scope>
    <source>
        <strain evidence="11">HI-2016</strain>
    </source>
</reference>
<dbReference type="GO" id="GO:0005634">
    <property type="term" value="C:nucleus"/>
    <property type="evidence" value="ECO:0007669"/>
    <property type="project" value="UniProtKB-SubCell"/>
</dbReference>
<comment type="subcellular location">
    <subcellularLocation>
        <location evidence="3">Cytoplasm</location>
    </subcellularLocation>
    <subcellularLocation>
        <location evidence="2">Nucleus</location>
    </subcellularLocation>
</comment>
<evidence type="ECO:0000256" key="6">
    <source>
        <dbReference type="ARBA" id="ARBA00022448"/>
    </source>
</evidence>
<evidence type="ECO:0000256" key="9">
    <source>
        <dbReference type="ARBA" id="ARBA00023242"/>
    </source>
</evidence>
<evidence type="ECO:0000256" key="5">
    <source>
        <dbReference type="ARBA" id="ARBA00016034"/>
    </source>
</evidence>
<comment type="caution">
    <text evidence="11">The sequence shown here is derived from an EMBL/GenBank/DDBJ whole genome shotgun (WGS) entry which is preliminary data.</text>
</comment>
<evidence type="ECO:0000256" key="4">
    <source>
        <dbReference type="ARBA" id="ARBA00007540"/>
    </source>
</evidence>
<dbReference type="AlphaFoldDB" id="A0A8T2NAZ1"/>
<evidence type="ECO:0000313" key="11">
    <source>
        <dbReference type="EMBL" id="KAG9337016.1"/>
    </source>
</evidence>
<dbReference type="Pfam" id="PF21974">
    <property type="entry name" value="SPN1_m3Gcap_bd"/>
    <property type="match status" value="1"/>
</dbReference>
<gene>
    <name evidence="11" type="ORF">JZ751_029875</name>
</gene>
<evidence type="ECO:0000256" key="1">
    <source>
        <dbReference type="ARBA" id="ARBA00003975"/>
    </source>
</evidence>
<dbReference type="PANTHER" id="PTHR13403:SF6">
    <property type="entry name" value="SNURPORTIN-1"/>
    <property type="match status" value="1"/>
</dbReference>
<evidence type="ECO:0000259" key="10">
    <source>
        <dbReference type="Pfam" id="PF21974"/>
    </source>
</evidence>
<keyword evidence="7" id="KW-0963">Cytoplasm</keyword>
<evidence type="ECO:0000256" key="8">
    <source>
        <dbReference type="ARBA" id="ARBA00022884"/>
    </source>
</evidence>
<feature type="domain" description="Snurportin-1 m3G cap-binding" evidence="10">
    <location>
        <begin position="25"/>
        <end position="106"/>
    </location>
</feature>
<dbReference type="EMBL" id="JAFBMS010000097">
    <property type="protein sequence ID" value="KAG9337016.1"/>
    <property type="molecule type" value="Genomic_DNA"/>
</dbReference>
<dbReference type="GO" id="GO:0005737">
    <property type="term" value="C:cytoplasm"/>
    <property type="evidence" value="ECO:0007669"/>
    <property type="project" value="UniProtKB-SubCell"/>
</dbReference>
<dbReference type="GO" id="GO:0061015">
    <property type="term" value="P:snRNA import into nucleus"/>
    <property type="evidence" value="ECO:0007669"/>
    <property type="project" value="InterPro"/>
</dbReference>
<sequence>MMVTPAPGSGTFYCKEPDIALGTLSTGTEFRFFWLQSKVQEEEGLSENGKRNPYRFLSLQSVVCSTEGIQKALAQEYSFKVDGLLFYHRQTHYTPGSTPLVGWLRPYMVTDILGLQVPDCPLTAKPAYASHQLQQILENKKTSTEVRPANQSGGYELEYLSTPECPAADAPQPIVFAGFDVRNVDVGGFGVNRKRGVCSSLSYSAEKMTLTAFLRDTLFTGGSTNQHDAPCQKRTPERHLTNQKLEFDCGMATSRLES</sequence>
<dbReference type="PANTHER" id="PTHR13403">
    <property type="entry name" value="SNURPORTIN1 RNUT1 PROTEIN RNA, U TRANSPORTER 1"/>
    <property type="match status" value="1"/>
</dbReference>
<dbReference type="InterPro" id="IPR017336">
    <property type="entry name" value="Snurportin-1"/>
</dbReference>
<dbReference type="OrthoDB" id="10003593at2759"/>
<accession>A0A8T2NAZ1</accession>
<keyword evidence="6" id="KW-0813">Transport</keyword>